<evidence type="ECO:0000313" key="8">
    <source>
        <dbReference type="EMBL" id="KAH1175867.1"/>
    </source>
</evidence>
<dbReference type="InterPro" id="IPR043504">
    <property type="entry name" value="Peptidase_S1_PA_chymotrypsin"/>
</dbReference>
<dbReference type="Proteomes" id="UP000827986">
    <property type="component" value="Unassembled WGS sequence"/>
</dbReference>
<dbReference type="InterPro" id="IPR050127">
    <property type="entry name" value="Serine_Proteases_S1"/>
</dbReference>
<dbReference type="Gene3D" id="2.40.10.10">
    <property type="entry name" value="Trypsin-like serine proteases"/>
    <property type="match status" value="1"/>
</dbReference>
<comment type="caution">
    <text evidence="8">The sequence shown here is derived from an EMBL/GenBank/DDBJ whole genome shotgun (WGS) entry which is preliminary data.</text>
</comment>
<dbReference type="CDD" id="cd00190">
    <property type="entry name" value="Tryp_SPc"/>
    <property type="match status" value="1"/>
</dbReference>
<keyword evidence="2 6" id="KW-0645">Protease</keyword>
<dbReference type="Pfam" id="PF00089">
    <property type="entry name" value="Trypsin"/>
    <property type="match status" value="1"/>
</dbReference>
<feature type="domain" description="Peptidase S1" evidence="7">
    <location>
        <begin position="146"/>
        <end position="374"/>
    </location>
</feature>
<dbReference type="GO" id="GO:0006508">
    <property type="term" value="P:proteolysis"/>
    <property type="evidence" value="ECO:0007669"/>
    <property type="project" value="UniProtKB-KW"/>
</dbReference>
<keyword evidence="4 6" id="KW-0720">Serine protease</keyword>
<dbReference type="PRINTS" id="PR00722">
    <property type="entry name" value="CHYMOTRYPSIN"/>
</dbReference>
<proteinExistence type="inferred from homology"/>
<keyword evidence="5" id="KW-1015">Disulfide bond</keyword>
<evidence type="ECO:0000256" key="5">
    <source>
        <dbReference type="ARBA" id="ARBA00023157"/>
    </source>
</evidence>
<evidence type="ECO:0000256" key="2">
    <source>
        <dbReference type="ARBA" id="ARBA00022670"/>
    </source>
</evidence>
<dbReference type="SUPFAM" id="SSF50494">
    <property type="entry name" value="Trypsin-like serine proteases"/>
    <property type="match status" value="1"/>
</dbReference>
<dbReference type="PANTHER" id="PTHR24264:SF20">
    <property type="entry name" value="TRYPSIN-LIKE"/>
    <property type="match status" value="1"/>
</dbReference>
<keyword evidence="3 6" id="KW-0378">Hydrolase</keyword>
<dbReference type="PROSITE" id="PS50240">
    <property type="entry name" value="TRYPSIN_DOM"/>
    <property type="match status" value="1"/>
</dbReference>
<comment type="similarity">
    <text evidence="1">Belongs to the peptidase S1 family.</text>
</comment>
<protein>
    <recommendedName>
        <fullName evidence="7">Peptidase S1 domain-containing protein</fullName>
    </recommendedName>
</protein>
<keyword evidence="9" id="KW-1185">Reference proteome</keyword>
<evidence type="ECO:0000313" key="9">
    <source>
        <dbReference type="Proteomes" id="UP000827986"/>
    </source>
</evidence>
<dbReference type="SMART" id="SM00020">
    <property type="entry name" value="Tryp_SPc"/>
    <property type="match status" value="1"/>
</dbReference>
<evidence type="ECO:0000256" key="6">
    <source>
        <dbReference type="RuleBase" id="RU363034"/>
    </source>
</evidence>
<reference evidence="8" key="1">
    <citation type="submission" date="2021-09" db="EMBL/GenBank/DDBJ databases">
        <title>The genome of Mauremys mutica provides insights into the evolution of semi-aquatic lifestyle.</title>
        <authorList>
            <person name="Gong S."/>
            <person name="Gao Y."/>
        </authorList>
    </citation>
    <scope>NUCLEOTIDE SEQUENCE</scope>
    <source>
        <strain evidence="8">MM-2020</strain>
        <tissue evidence="8">Muscle</tissue>
    </source>
</reference>
<dbReference type="GO" id="GO:0004252">
    <property type="term" value="F:serine-type endopeptidase activity"/>
    <property type="evidence" value="ECO:0007669"/>
    <property type="project" value="InterPro"/>
</dbReference>
<organism evidence="8 9">
    <name type="scientific">Mauremys mutica</name>
    <name type="common">yellowpond turtle</name>
    <dbReference type="NCBI Taxonomy" id="74926"/>
    <lineage>
        <taxon>Eukaryota</taxon>
        <taxon>Metazoa</taxon>
        <taxon>Chordata</taxon>
        <taxon>Craniata</taxon>
        <taxon>Vertebrata</taxon>
        <taxon>Euteleostomi</taxon>
        <taxon>Archelosauria</taxon>
        <taxon>Testudinata</taxon>
        <taxon>Testudines</taxon>
        <taxon>Cryptodira</taxon>
        <taxon>Durocryptodira</taxon>
        <taxon>Testudinoidea</taxon>
        <taxon>Geoemydidae</taxon>
        <taxon>Geoemydinae</taxon>
        <taxon>Mauremys</taxon>
    </lineage>
</organism>
<dbReference type="InterPro" id="IPR001314">
    <property type="entry name" value="Peptidase_S1A"/>
</dbReference>
<dbReference type="PROSITE" id="PS00135">
    <property type="entry name" value="TRYPSIN_SER"/>
    <property type="match status" value="1"/>
</dbReference>
<dbReference type="FunFam" id="2.40.10.10:FF:000077">
    <property type="entry name" value="Predicted protein"/>
    <property type="match status" value="1"/>
</dbReference>
<dbReference type="GO" id="GO:0005615">
    <property type="term" value="C:extracellular space"/>
    <property type="evidence" value="ECO:0007669"/>
    <property type="project" value="TreeGrafter"/>
</dbReference>
<dbReference type="AlphaFoldDB" id="A0A9D3X9F9"/>
<name>A0A9D3X9F9_9SAUR</name>
<gene>
    <name evidence="8" type="ORF">KIL84_022392</name>
</gene>
<evidence type="ECO:0000259" key="7">
    <source>
        <dbReference type="PROSITE" id="PS50240"/>
    </source>
</evidence>
<evidence type="ECO:0000256" key="4">
    <source>
        <dbReference type="ARBA" id="ARBA00022825"/>
    </source>
</evidence>
<dbReference type="InterPro" id="IPR033116">
    <property type="entry name" value="TRYPSIN_SER"/>
</dbReference>
<evidence type="ECO:0000256" key="3">
    <source>
        <dbReference type="ARBA" id="ARBA00022801"/>
    </source>
</evidence>
<dbReference type="InterPro" id="IPR001254">
    <property type="entry name" value="Trypsin_dom"/>
</dbReference>
<accession>A0A9D3X9F9</accession>
<dbReference type="EMBL" id="JAHDVG010000476">
    <property type="protein sequence ID" value="KAH1175867.1"/>
    <property type="molecule type" value="Genomic_DNA"/>
</dbReference>
<sequence>MQPQTLALIPSCPAAGADPQLCSRALATRWWELALDANSWPCSSERRLLTPATHSWAPAPSSGFRLSSAAAQLLCVTELEPSDHYVNLTSVGSVIFSAAAAKSWSYLWQVLIRSYIDSEMNYLALSLLLILQLFSLIDGQNSLQRIIGGYIVAPHSSKYLVSLKRKTGFHFCGGSLVSRSWVLTAAHCKTEINQMMIVAGEYSLSTFEGTEQIFRPSRMVVHPDYSSASKNADIMLIKLNRPLVHNAFVSIVPLPQQGAVMREGRFCQVSGWGYTTPRGGATSDTLRSVRLPIISSGKCNSTASYAGYITKNMICAGFNTGGKDACQGDSGGPLVCEGRVFGIVSWGNSCASPRYPGVYTAVANFQKWIYKTIFRRE</sequence>
<dbReference type="InterPro" id="IPR018114">
    <property type="entry name" value="TRYPSIN_HIS"/>
</dbReference>
<dbReference type="PANTHER" id="PTHR24264">
    <property type="entry name" value="TRYPSIN-RELATED"/>
    <property type="match status" value="1"/>
</dbReference>
<dbReference type="PROSITE" id="PS00134">
    <property type="entry name" value="TRYPSIN_HIS"/>
    <property type="match status" value="1"/>
</dbReference>
<dbReference type="InterPro" id="IPR009003">
    <property type="entry name" value="Peptidase_S1_PA"/>
</dbReference>
<evidence type="ECO:0000256" key="1">
    <source>
        <dbReference type="ARBA" id="ARBA00007664"/>
    </source>
</evidence>